<name>A0ACB6QBU6_9PLEO</name>
<sequence length="632" mass="71038">MAPAEPHLPTQRVAALLASLSSDDERLEKPVQSLQKIRGVLAAVELLVACYGNVFGRVQVFDSVLDFYEDRLPDWLKGKKHSWNSLVRRRSSHGEELKAEEDVAVLSREIVIFIVQFVLRCNARLGDGSALSSPLWALFRRLDNLKMNVGALKSAPVQAGGRPEVLRTYAAELKETWECLCVETGLPQDQNLCATDLLAPSPSRFWVDAWWHATSACIHRPVPVTKPIWDWGPRKRSKPGMAMASIKLNKREYFLETYRRSSSKPKTVKWAGRDEQGHPIILEHKLSVPDKETDLIPHTPHGMYLKDRSVRFPGTQEVVVKDQHDRIIFDGTTGPEYCFLDAKYSTQFHQDLRGRKAVACVDVQDISSDVSAAHSMKMYLWRDTQSSDIHFHTLSYYSHKEPQHGSHGVDGRELEFPLLWLHGTAKKESSTCLLFHFQLEARSDGEKRAAKRHSGLSVSLPLTETRSAGDIYVPPVYKAFLAKYKSLTVNFGRGTDCDYFKEVFEKAHYEDSLVHLLHCLPLPNLSLRPSPLPSIASSRSTNSFATARSSGSSSHDWFSDKLSPTWLHSAADPISFPDPSMPITEPSKHILEGPPRTVNNEPSISRPITEETTKPDTEHSTPFPDGHPGNMI</sequence>
<protein>
    <submittedName>
        <fullName evidence="1">Uncharacterized protein</fullName>
    </submittedName>
</protein>
<organism evidence="1 2">
    <name type="scientific">Lindgomyces ingoldianus</name>
    <dbReference type="NCBI Taxonomy" id="673940"/>
    <lineage>
        <taxon>Eukaryota</taxon>
        <taxon>Fungi</taxon>
        <taxon>Dikarya</taxon>
        <taxon>Ascomycota</taxon>
        <taxon>Pezizomycotina</taxon>
        <taxon>Dothideomycetes</taxon>
        <taxon>Pleosporomycetidae</taxon>
        <taxon>Pleosporales</taxon>
        <taxon>Lindgomycetaceae</taxon>
        <taxon>Lindgomyces</taxon>
    </lineage>
</organism>
<evidence type="ECO:0000313" key="2">
    <source>
        <dbReference type="Proteomes" id="UP000799755"/>
    </source>
</evidence>
<comment type="caution">
    <text evidence="1">The sequence shown here is derived from an EMBL/GenBank/DDBJ whole genome shotgun (WGS) entry which is preliminary data.</text>
</comment>
<proteinExistence type="predicted"/>
<keyword evidence="2" id="KW-1185">Reference proteome</keyword>
<dbReference type="Proteomes" id="UP000799755">
    <property type="component" value="Unassembled WGS sequence"/>
</dbReference>
<accession>A0ACB6QBU6</accession>
<reference evidence="1" key="1">
    <citation type="journal article" date="2020" name="Stud. Mycol.">
        <title>101 Dothideomycetes genomes: a test case for predicting lifestyles and emergence of pathogens.</title>
        <authorList>
            <person name="Haridas S."/>
            <person name="Albert R."/>
            <person name="Binder M."/>
            <person name="Bloem J."/>
            <person name="Labutti K."/>
            <person name="Salamov A."/>
            <person name="Andreopoulos B."/>
            <person name="Baker S."/>
            <person name="Barry K."/>
            <person name="Bills G."/>
            <person name="Bluhm B."/>
            <person name="Cannon C."/>
            <person name="Castanera R."/>
            <person name="Culley D."/>
            <person name="Daum C."/>
            <person name="Ezra D."/>
            <person name="Gonzalez J."/>
            <person name="Henrissat B."/>
            <person name="Kuo A."/>
            <person name="Liang C."/>
            <person name="Lipzen A."/>
            <person name="Lutzoni F."/>
            <person name="Magnuson J."/>
            <person name="Mondo S."/>
            <person name="Nolan M."/>
            <person name="Ohm R."/>
            <person name="Pangilinan J."/>
            <person name="Park H.-J."/>
            <person name="Ramirez L."/>
            <person name="Alfaro M."/>
            <person name="Sun H."/>
            <person name="Tritt A."/>
            <person name="Yoshinaga Y."/>
            <person name="Zwiers L.-H."/>
            <person name="Turgeon B."/>
            <person name="Goodwin S."/>
            <person name="Spatafora J."/>
            <person name="Crous P."/>
            <person name="Grigoriev I."/>
        </authorList>
    </citation>
    <scope>NUCLEOTIDE SEQUENCE</scope>
    <source>
        <strain evidence="1">ATCC 200398</strain>
    </source>
</reference>
<dbReference type="EMBL" id="MU003537">
    <property type="protein sequence ID" value="KAF2464386.1"/>
    <property type="molecule type" value="Genomic_DNA"/>
</dbReference>
<evidence type="ECO:0000313" key="1">
    <source>
        <dbReference type="EMBL" id="KAF2464386.1"/>
    </source>
</evidence>
<gene>
    <name evidence="1" type="ORF">BDR25DRAFT_346717</name>
</gene>